<dbReference type="Proteomes" id="UP000602532">
    <property type="component" value="Unassembled WGS sequence"/>
</dbReference>
<organism evidence="1 2">
    <name type="scientific">Microbacterium gallinarum</name>
    <dbReference type="NCBI Taxonomy" id="2762209"/>
    <lineage>
        <taxon>Bacteria</taxon>
        <taxon>Bacillati</taxon>
        <taxon>Actinomycetota</taxon>
        <taxon>Actinomycetes</taxon>
        <taxon>Micrococcales</taxon>
        <taxon>Microbacteriaceae</taxon>
        <taxon>Microbacterium</taxon>
    </lineage>
</organism>
<dbReference type="EMBL" id="JACSPM010000004">
    <property type="protein sequence ID" value="MBD8024564.1"/>
    <property type="molecule type" value="Genomic_DNA"/>
</dbReference>
<dbReference type="Gene3D" id="2.160.20.80">
    <property type="entry name" value="E3 ubiquitin-protein ligase SopA"/>
    <property type="match status" value="1"/>
</dbReference>
<gene>
    <name evidence="1" type="ORF">H9622_13330</name>
</gene>
<keyword evidence="2" id="KW-1185">Reference proteome</keyword>
<proteinExistence type="predicted"/>
<evidence type="ECO:0000313" key="1">
    <source>
        <dbReference type="EMBL" id="MBD8024564.1"/>
    </source>
</evidence>
<protein>
    <submittedName>
        <fullName evidence="1">Pentapeptide repeat-containing protein</fullName>
    </submittedName>
</protein>
<sequence length="219" mass="23382">MARPPAYPQPPRVSAPDLPRELTDVIGLERRADHLQASIGGLDGEVDASHAALTECTVAAASVDRLDLTGATLVDVEFDALRATSVHGADARLRRVRLTGGRIGTLDLGAAGMDEVELRGIRIDYLSLGGAKVEDLLVADCTIETLDLPQATLTRVRFENTRAGEVDTRGMRADSVDFRGLDAAAYLDVASLRRVTLTPWQVEQLAPAFAAALAIDVQD</sequence>
<evidence type="ECO:0000313" key="2">
    <source>
        <dbReference type="Proteomes" id="UP000602532"/>
    </source>
</evidence>
<accession>A0ABR8X5K6</accession>
<dbReference type="SUPFAM" id="SSF141571">
    <property type="entry name" value="Pentapeptide repeat-like"/>
    <property type="match status" value="1"/>
</dbReference>
<reference evidence="1 2" key="1">
    <citation type="submission" date="2020-08" db="EMBL/GenBank/DDBJ databases">
        <title>A Genomic Blueprint of the Chicken Gut Microbiome.</title>
        <authorList>
            <person name="Gilroy R."/>
            <person name="Ravi A."/>
            <person name="Getino M."/>
            <person name="Pursley I."/>
            <person name="Horton D.L."/>
            <person name="Alikhan N.-F."/>
            <person name="Baker D."/>
            <person name="Gharbi K."/>
            <person name="Hall N."/>
            <person name="Watson M."/>
            <person name="Adriaenssens E.M."/>
            <person name="Foster-Nyarko E."/>
            <person name="Jarju S."/>
            <person name="Secka A."/>
            <person name="Antonio M."/>
            <person name="Oren A."/>
            <person name="Chaudhuri R."/>
            <person name="La Ragione R.M."/>
            <person name="Hildebrand F."/>
            <person name="Pallen M.J."/>
        </authorList>
    </citation>
    <scope>NUCLEOTIDE SEQUENCE [LARGE SCALE GENOMIC DNA]</scope>
    <source>
        <strain evidence="1 2">Sa1CUA4</strain>
    </source>
</reference>
<dbReference type="RefSeq" id="WP_191766890.1">
    <property type="nucleotide sequence ID" value="NZ_JACSPM010000004.1"/>
</dbReference>
<name>A0ABR8X5K6_9MICO</name>
<comment type="caution">
    <text evidence="1">The sequence shown here is derived from an EMBL/GenBank/DDBJ whole genome shotgun (WGS) entry which is preliminary data.</text>
</comment>